<dbReference type="Pfam" id="PF03259">
    <property type="entry name" value="Robl_LC7"/>
    <property type="match status" value="1"/>
</dbReference>
<dbReference type="EMBL" id="HBGV01017139">
    <property type="protein sequence ID" value="CAD9512577.1"/>
    <property type="molecule type" value="Transcribed_RNA"/>
</dbReference>
<proteinExistence type="inferred from homology"/>
<evidence type="ECO:0000313" key="3">
    <source>
        <dbReference type="EMBL" id="CAD9512577.1"/>
    </source>
</evidence>
<dbReference type="InterPro" id="IPR004942">
    <property type="entry name" value="Roadblock/LAMTOR2_dom"/>
</dbReference>
<dbReference type="SUPFAM" id="SSF103196">
    <property type="entry name" value="Roadblock/LC7 domain"/>
    <property type="match status" value="1"/>
</dbReference>
<comment type="similarity">
    <text evidence="1">Belongs to the GAMAD family.</text>
</comment>
<feature type="domain" description="Roadblock/LAMTOR2" evidence="2">
    <location>
        <begin position="27"/>
        <end position="115"/>
    </location>
</feature>
<evidence type="ECO:0000256" key="1">
    <source>
        <dbReference type="ARBA" id="ARBA00007191"/>
    </source>
</evidence>
<reference evidence="3" key="1">
    <citation type="submission" date="2021-01" db="EMBL/GenBank/DDBJ databases">
        <authorList>
            <person name="Corre E."/>
            <person name="Pelletier E."/>
            <person name="Niang G."/>
            <person name="Scheremetjew M."/>
            <person name="Finn R."/>
            <person name="Kale V."/>
            <person name="Holt S."/>
            <person name="Cochrane G."/>
            <person name="Meng A."/>
            <person name="Brown T."/>
            <person name="Cohen L."/>
        </authorList>
    </citation>
    <scope>NUCLEOTIDE SEQUENCE</scope>
    <source>
        <strain evidence="3">CCMP826</strain>
    </source>
</reference>
<sequence length="121" mass="13039">MSSISIAAANTTNSGNNASSIAVTSEVEETLSRIRSHKGVEGIIVMNREGATIQSTLNEEQTLVHAALLSQLAAKATSLVETIDMGDELSFLRIRSRNREIMVAPDKEFLLVVIQNPNATE</sequence>
<dbReference type="PANTHER" id="PTHR10779">
    <property type="entry name" value="DYNEIN LIGHT CHAIN ROADBLOCK"/>
    <property type="match status" value="1"/>
</dbReference>
<accession>A0A7S2I9Y4</accession>
<name>A0A7S2I9Y4_9STRA</name>
<protein>
    <recommendedName>
        <fullName evidence="2">Roadblock/LAMTOR2 domain-containing protein</fullName>
    </recommendedName>
</protein>
<gene>
    <name evidence="3" type="ORF">HTAM1171_LOCUS10546</name>
</gene>
<dbReference type="Gene3D" id="3.30.450.30">
    <property type="entry name" value="Dynein light chain 2a, cytoplasmic"/>
    <property type="match status" value="1"/>
</dbReference>
<dbReference type="AlphaFoldDB" id="A0A7S2I9Y4"/>
<organism evidence="3">
    <name type="scientific">Helicotheca tamesis</name>
    <dbReference type="NCBI Taxonomy" id="374047"/>
    <lineage>
        <taxon>Eukaryota</taxon>
        <taxon>Sar</taxon>
        <taxon>Stramenopiles</taxon>
        <taxon>Ochrophyta</taxon>
        <taxon>Bacillariophyta</taxon>
        <taxon>Mediophyceae</taxon>
        <taxon>Lithodesmiophycidae</taxon>
        <taxon>Lithodesmiales</taxon>
        <taxon>Lithodesmiaceae</taxon>
        <taxon>Helicotheca</taxon>
    </lineage>
</organism>
<evidence type="ECO:0000259" key="2">
    <source>
        <dbReference type="SMART" id="SM00960"/>
    </source>
</evidence>
<dbReference type="FunFam" id="3.30.450.30:FF:000009">
    <property type="entry name" value="Dynein light chain roadblock"/>
    <property type="match status" value="1"/>
</dbReference>
<dbReference type="SMART" id="SM00960">
    <property type="entry name" value="Robl_LC7"/>
    <property type="match status" value="1"/>
</dbReference>